<evidence type="ECO:0000256" key="4">
    <source>
        <dbReference type="ARBA" id="ARBA00032089"/>
    </source>
</evidence>
<dbReference type="Pfam" id="PF04085">
    <property type="entry name" value="MreC"/>
    <property type="match status" value="1"/>
</dbReference>
<dbReference type="InterPro" id="IPR042177">
    <property type="entry name" value="Cell/Rod_1"/>
</dbReference>
<evidence type="ECO:0000313" key="8">
    <source>
        <dbReference type="EMBL" id="SUO95446.1"/>
    </source>
</evidence>
<dbReference type="Gene3D" id="2.40.10.340">
    <property type="entry name" value="Rod shape-determining protein MreC, domain 1"/>
    <property type="match status" value="1"/>
</dbReference>
<dbReference type="Proteomes" id="UP000254601">
    <property type="component" value="Unassembled WGS sequence"/>
</dbReference>
<keyword evidence="3 5" id="KW-0133">Cell shape</keyword>
<feature type="domain" description="Rod shape-determining protein MreC beta-barrel core" evidence="7">
    <location>
        <begin position="133"/>
        <end position="275"/>
    </location>
</feature>
<dbReference type="GO" id="GO:0005886">
    <property type="term" value="C:plasma membrane"/>
    <property type="evidence" value="ECO:0007669"/>
    <property type="project" value="TreeGrafter"/>
</dbReference>
<dbReference type="RefSeq" id="WP_084601653.1">
    <property type="nucleotide sequence ID" value="NZ_LWHB01000063.1"/>
</dbReference>
<evidence type="ECO:0000313" key="9">
    <source>
        <dbReference type="Proteomes" id="UP000254601"/>
    </source>
</evidence>
<dbReference type="InterPro" id="IPR042175">
    <property type="entry name" value="Cell/Rod_MreC_2"/>
</dbReference>
<dbReference type="GO" id="GO:0008360">
    <property type="term" value="P:regulation of cell shape"/>
    <property type="evidence" value="ECO:0007669"/>
    <property type="project" value="UniProtKB-KW"/>
</dbReference>
<dbReference type="NCBIfam" id="TIGR00219">
    <property type="entry name" value="mreC"/>
    <property type="match status" value="1"/>
</dbReference>
<dbReference type="AlphaFoldDB" id="A0A380MTQ9"/>
<dbReference type="InterPro" id="IPR055342">
    <property type="entry name" value="MreC_beta-barrel_core"/>
</dbReference>
<proteinExistence type="inferred from homology"/>
<organism evidence="8 9">
    <name type="scientific">Suttonella ornithocola</name>
    <dbReference type="NCBI Taxonomy" id="279832"/>
    <lineage>
        <taxon>Bacteria</taxon>
        <taxon>Pseudomonadati</taxon>
        <taxon>Pseudomonadota</taxon>
        <taxon>Gammaproteobacteria</taxon>
        <taxon>Cardiobacteriales</taxon>
        <taxon>Cardiobacteriaceae</taxon>
        <taxon>Suttonella</taxon>
    </lineage>
</organism>
<dbReference type="InterPro" id="IPR007221">
    <property type="entry name" value="MreC"/>
</dbReference>
<sequence>MLFPRPESRGRTKINWFRPWLIATFCWLTIVLLGKQTTLLQPVRHFLSSAVYTPVSLVLQSPLRFVSYGWSSWQHDKSLLANAKQLESENKALRSQVQLIGHYQAENRRLRMLMDSVGTVTEPVLIAELNDTDIEGYRESVKINRGKADGVYPQQAVIDPFGLVGQVTEVFEHEANVMLITDGRSRVPVYIERTHQRALVSGTTEKGMLAMSTLRLDSDIAVGDRLVSSGLGGVFPRGYPVAEVIAVSRDQRNSFLSVKLKPLAQLQSMLEVLLLDQRSVPESPILPMGPPAPIRSAQSSLGE</sequence>
<feature type="region of interest" description="Disordered" evidence="6">
    <location>
        <begin position="284"/>
        <end position="303"/>
    </location>
</feature>
<evidence type="ECO:0000259" key="7">
    <source>
        <dbReference type="Pfam" id="PF04085"/>
    </source>
</evidence>
<dbReference type="EMBL" id="UHIC01000001">
    <property type="protein sequence ID" value="SUO95446.1"/>
    <property type="molecule type" value="Genomic_DNA"/>
</dbReference>
<evidence type="ECO:0000256" key="2">
    <source>
        <dbReference type="ARBA" id="ARBA00013855"/>
    </source>
</evidence>
<comment type="similarity">
    <text evidence="1 5">Belongs to the MreC family.</text>
</comment>
<keyword evidence="9" id="KW-1185">Reference proteome</keyword>
<evidence type="ECO:0000256" key="3">
    <source>
        <dbReference type="ARBA" id="ARBA00022960"/>
    </source>
</evidence>
<gene>
    <name evidence="8" type="ORF">NCTC13337_01343</name>
</gene>
<accession>A0A380MTQ9</accession>
<evidence type="ECO:0000256" key="5">
    <source>
        <dbReference type="PIRNR" id="PIRNR038471"/>
    </source>
</evidence>
<protein>
    <recommendedName>
        <fullName evidence="2 5">Cell shape-determining protein MreC</fullName>
    </recommendedName>
    <alternativeName>
        <fullName evidence="4 5">Cell shape protein MreC</fullName>
    </alternativeName>
</protein>
<reference evidence="8 9" key="1">
    <citation type="submission" date="2018-06" db="EMBL/GenBank/DDBJ databases">
        <authorList>
            <consortium name="Pathogen Informatics"/>
            <person name="Doyle S."/>
        </authorList>
    </citation>
    <scope>NUCLEOTIDE SEQUENCE [LARGE SCALE GENOMIC DNA]</scope>
    <source>
        <strain evidence="8 9">NCTC13337</strain>
    </source>
</reference>
<dbReference type="OrthoDB" id="9808025at2"/>
<comment type="function">
    <text evidence="5">Involved in formation and maintenance of cell shape.</text>
</comment>
<dbReference type="PANTHER" id="PTHR34138">
    <property type="entry name" value="CELL SHAPE-DETERMINING PROTEIN MREC"/>
    <property type="match status" value="1"/>
</dbReference>
<dbReference type="PANTHER" id="PTHR34138:SF1">
    <property type="entry name" value="CELL SHAPE-DETERMINING PROTEIN MREC"/>
    <property type="match status" value="1"/>
</dbReference>
<evidence type="ECO:0000256" key="6">
    <source>
        <dbReference type="SAM" id="MobiDB-lite"/>
    </source>
</evidence>
<dbReference type="Gene3D" id="2.40.10.350">
    <property type="entry name" value="Rod shape-determining protein MreC, domain 2"/>
    <property type="match status" value="1"/>
</dbReference>
<dbReference type="PIRSF" id="PIRSF038471">
    <property type="entry name" value="MreC"/>
    <property type="match status" value="1"/>
</dbReference>
<name>A0A380MTQ9_9GAMM</name>
<evidence type="ECO:0000256" key="1">
    <source>
        <dbReference type="ARBA" id="ARBA00009369"/>
    </source>
</evidence>